<evidence type="ECO:0000259" key="1">
    <source>
        <dbReference type="Pfam" id="PF13439"/>
    </source>
</evidence>
<name>A0A1F5MGN9_9BACT</name>
<dbReference type="SUPFAM" id="SSF53756">
    <property type="entry name" value="UDP-Glycosyltransferase/glycogen phosphorylase"/>
    <property type="match status" value="1"/>
</dbReference>
<evidence type="ECO:0000313" key="3">
    <source>
        <dbReference type="Proteomes" id="UP000178859"/>
    </source>
</evidence>
<protein>
    <recommendedName>
        <fullName evidence="1">Glycosyltransferase subfamily 4-like N-terminal domain-containing protein</fullName>
    </recommendedName>
</protein>
<dbReference type="PANTHER" id="PTHR45947">
    <property type="entry name" value="SULFOQUINOVOSYL TRANSFERASE SQD2"/>
    <property type="match status" value="1"/>
</dbReference>
<dbReference type="PANTHER" id="PTHR45947:SF3">
    <property type="entry name" value="SULFOQUINOVOSYL TRANSFERASE SQD2"/>
    <property type="match status" value="1"/>
</dbReference>
<accession>A0A1F5MGN9</accession>
<dbReference type="GO" id="GO:0016757">
    <property type="term" value="F:glycosyltransferase activity"/>
    <property type="evidence" value="ECO:0007669"/>
    <property type="project" value="TreeGrafter"/>
</dbReference>
<dbReference type="InterPro" id="IPR050194">
    <property type="entry name" value="Glycosyltransferase_grp1"/>
</dbReference>
<comment type="caution">
    <text evidence="2">The sequence shown here is derived from an EMBL/GenBank/DDBJ whole genome shotgun (WGS) entry which is preliminary data.</text>
</comment>
<dbReference type="EMBL" id="MFDT01000061">
    <property type="protein sequence ID" value="OGE64470.1"/>
    <property type="molecule type" value="Genomic_DNA"/>
</dbReference>
<proteinExistence type="predicted"/>
<dbReference type="Gene3D" id="3.40.50.2000">
    <property type="entry name" value="Glycogen Phosphorylase B"/>
    <property type="match status" value="2"/>
</dbReference>
<sequence>MKKILKVGDRIYALSLQNFNESYLSGFPQREQHLARHAKNIHFTFFKHKLLNNIEAIIQERTRLNLFLKDKQFDYVMIDNPLSMLVIGKDIKIPVLFDCIDWYDEMYLREFGINKRYYLLRHGFLEALERVDRVVCQSPVILDALKRWGLKTKKYKVIPNGYDADLFYPYTEKQIKKLKNEFEHKYKVSTENKTLIVYTGKIGTWYDQLLTVSKAIDDDQIFIIVGDGPLLKDIPEKENIIKCGAVKLYEVPNYTNISDVLVFPVSEDCSPIAISEYLAVGKPIVIPKGRMEWLLENDQTGVMVDKNVLSWKLGIKKSLQIKNRAGKNNLKLAKTLSWQVLSESFCDFLIK</sequence>
<dbReference type="InterPro" id="IPR028098">
    <property type="entry name" value="Glyco_trans_4-like_N"/>
</dbReference>
<gene>
    <name evidence="2" type="ORF">A3I48_03200</name>
</gene>
<dbReference type="Pfam" id="PF13692">
    <property type="entry name" value="Glyco_trans_1_4"/>
    <property type="match status" value="1"/>
</dbReference>
<evidence type="ECO:0000313" key="2">
    <source>
        <dbReference type="EMBL" id="OGE64470.1"/>
    </source>
</evidence>
<organism evidence="2 3">
    <name type="scientific">Candidatus Daviesbacteria bacterium RIFCSPLOWO2_02_FULL_36_7</name>
    <dbReference type="NCBI Taxonomy" id="1797792"/>
    <lineage>
        <taxon>Bacteria</taxon>
        <taxon>Candidatus Daviesiibacteriota</taxon>
    </lineage>
</organism>
<dbReference type="Pfam" id="PF13439">
    <property type="entry name" value="Glyco_transf_4"/>
    <property type="match status" value="1"/>
</dbReference>
<dbReference type="AlphaFoldDB" id="A0A1F5MGN9"/>
<dbReference type="Proteomes" id="UP000178859">
    <property type="component" value="Unassembled WGS sequence"/>
</dbReference>
<feature type="domain" description="Glycosyltransferase subfamily 4-like N-terminal" evidence="1">
    <location>
        <begin position="38"/>
        <end position="165"/>
    </location>
</feature>
<reference evidence="2 3" key="1">
    <citation type="journal article" date="2016" name="Nat. Commun.">
        <title>Thousands of microbial genomes shed light on interconnected biogeochemical processes in an aquifer system.</title>
        <authorList>
            <person name="Anantharaman K."/>
            <person name="Brown C.T."/>
            <person name="Hug L.A."/>
            <person name="Sharon I."/>
            <person name="Castelle C.J."/>
            <person name="Probst A.J."/>
            <person name="Thomas B.C."/>
            <person name="Singh A."/>
            <person name="Wilkins M.J."/>
            <person name="Karaoz U."/>
            <person name="Brodie E.L."/>
            <person name="Williams K.H."/>
            <person name="Hubbard S.S."/>
            <person name="Banfield J.F."/>
        </authorList>
    </citation>
    <scope>NUCLEOTIDE SEQUENCE [LARGE SCALE GENOMIC DNA]</scope>
</reference>